<keyword evidence="4" id="KW-0503">Monooxygenase</keyword>
<dbReference type="InterPro" id="IPR054682">
    <property type="entry name" value="HsaB"/>
</dbReference>
<dbReference type="PANTHER" id="PTHR30466">
    <property type="entry name" value="FLAVIN REDUCTASE"/>
    <property type="match status" value="1"/>
</dbReference>
<dbReference type="Gene3D" id="2.30.110.10">
    <property type="entry name" value="Electron Transport, Fmn-binding Protein, Chain A"/>
    <property type="match status" value="1"/>
</dbReference>
<evidence type="ECO:0000259" key="3">
    <source>
        <dbReference type="SMART" id="SM00903"/>
    </source>
</evidence>
<dbReference type="GO" id="GO:0010181">
    <property type="term" value="F:FMN binding"/>
    <property type="evidence" value="ECO:0007669"/>
    <property type="project" value="InterPro"/>
</dbReference>
<comment type="similarity">
    <text evidence="1">Belongs to the non-flavoprotein flavin reductase family.</text>
</comment>
<dbReference type="Pfam" id="PF01613">
    <property type="entry name" value="Flavin_Reduct"/>
    <property type="match status" value="1"/>
</dbReference>
<proteinExistence type="inferred from homology"/>
<dbReference type="AlphaFoldDB" id="A0A919MW69"/>
<dbReference type="GO" id="GO:0004497">
    <property type="term" value="F:monooxygenase activity"/>
    <property type="evidence" value="ECO:0007669"/>
    <property type="project" value="UniProtKB-KW"/>
</dbReference>
<name>A0A919MW69_9ACTN</name>
<organism evidence="4 5">
    <name type="scientific">Paractinoplanes rishiriensis</name>
    <dbReference type="NCBI Taxonomy" id="1050105"/>
    <lineage>
        <taxon>Bacteria</taxon>
        <taxon>Bacillati</taxon>
        <taxon>Actinomycetota</taxon>
        <taxon>Actinomycetes</taxon>
        <taxon>Micromonosporales</taxon>
        <taxon>Micromonosporaceae</taxon>
        <taxon>Paractinoplanes</taxon>
    </lineage>
</organism>
<evidence type="ECO:0000313" key="5">
    <source>
        <dbReference type="Proteomes" id="UP000636960"/>
    </source>
</evidence>
<keyword evidence="2" id="KW-0560">Oxidoreductase</keyword>
<dbReference type="Proteomes" id="UP000636960">
    <property type="component" value="Unassembled WGS sequence"/>
</dbReference>
<dbReference type="GO" id="GO:0042602">
    <property type="term" value="F:riboflavin reductase (NADPH) activity"/>
    <property type="evidence" value="ECO:0007669"/>
    <property type="project" value="TreeGrafter"/>
</dbReference>
<dbReference type="EMBL" id="BOMV01000012">
    <property type="protein sequence ID" value="GIE94355.1"/>
    <property type="molecule type" value="Genomic_DNA"/>
</dbReference>
<dbReference type="NCBIfam" id="NF045630">
    <property type="entry name" value="monooxsub_HsaB"/>
    <property type="match status" value="1"/>
</dbReference>
<keyword evidence="5" id="KW-1185">Reference proteome</keyword>
<dbReference type="InterPro" id="IPR050268">
    <property type="entry name" value="NADH-dep_flavin_reductase"/>
</dbReference>
<sequence>MFGHFCTGVTVITTADAAGPAGFACQSFTPLSLDPPLVLFCPQQTSATWQRIRSAGVFCVNILADEHRDVSRTFGTSGPDKFAGLAWRPAPSGAPILPDALTWADCQITEIHPGGDHDIVVGRVTSLGECRDAGPLLFYRGRYTGTAPVSPHEVPEVVDTLLAWPRHTDWI</sequence>
<evidence type="ECO:0000256" key="1">
    <source>
        <dbReference type="ARBA" id="ARBA00008898"/>
    </source>
</evidence>
<feature type="domain" description="Flavin reductase like" evidence="3">
    <location>
        <begin position="2"/>
        <end position="145"/>
    </location>
</feature>
<dbReference type="SUPFAM" id="SSF50475">
    <property type="entry name" value="FMN-binding split barrel"/>
    <property type="match status" value="1"/>
</dbReference>
<dbReference type="InterPro" id="IPR012349">
    <property type="entry name" value="Split_barrel_FMN-bd"/>
</dbReference>
<reference evidence="4" key="1">
    <citation type="submission" date="2021-01" db="EMBL/GenBank/DDBJ databases">
        <title>Whole genome shotgun sequence of Actinoplanes rishiriensis NBRC 108556.</title>
        <authorList>
            <person name="Komaki H."/>
            <person name="Tamura T."/>
        </authorList>
    </citation>
    <scope>NUCLEOTIDE SEQUENCE</scope>
    <source>
        <strain evidence="4">NBRC 108556</strain>
    </source>
</reference>
<evidence type="ECO:0000256" key="2">
    <source>
        <dbReference type="ARBA" id="ARBA00023002"/>
    </source>
</evidence>
<comment type="caution">
    <text evidence="4">The sequence shown here is derived from an EMBL/GenBank/DDBJ whole genome shotgun (WGS) entry which is preliminary data.</text>
</comment>
<dbReference type="InterPro" id="IPR002563">
    <property type="entry name" value="Flavin_Rdtase-like_dom"/>
</dbReference>
<gene>
    <name evidence="4" type="ORF">Ari01nite_18200</name>
</gene>
<dbReference type="PANTHER" id="PTHR30466:SF11">
    <property type="entry name" value="FLAVIN-DEPENDENT MONOOXYGENASE, REDUCTASE SUBUNIT HSAB"/>
    <property type="match status" value="1"/>
</dbReference>
<dbReference type="SMART" id="SM00903">
    <property type="entry name" value="Flavin_Reduct"/>
    <property type="match status" value="1"/>
</dbReference>
<evidence type="ECO:0000313" key="4">
    <source>
        <dbReference type="EMBL" id="GIE94355.1"/>
    </source>
</evidence>
<accession>A0A919MW69</accession>
<protein>
    <submittedName>
        <fullName evidence="4">Monooxygenase</fullName>
    </submittedName>
</protein>